<proteinExistence type="inferred from homology"/>
<evidence type="ECO:0000256" key="1">
    <source>
        <dbReference type="ARBA" id="ARBA00008645"/>
    </source>
</evidence>
<evidence type="ECO:0000256" key="2">
    <source>
        <dbReference type="ARBA" id="ARBA00022801"/>
    </source>
</evidence>
<reference evidence="4" key="3">
    <citation type="submission" date="2020-12" db="UniProtKB">
        <authorList>
            <consortium name="EnsemblPlants"/>
        </authorList>
    </citation>
    <scope>IDENTIFICATION</scope>
</reference>
<comment type="similarity">
    <text evidence="1">Belongs to the AB hydrolase superfamily.</text>
</comment>
<keyword evidence="5" id="KW-1185">Reference proteome</keyword>
<feature type="domain" description="AB hydrolase-1" evidence="3">
    <location>
        <begin position="24"/>
        <end position="322"/>
    </location>
</feature>
<dbReference type="Proteomes" id="UP000006727">
    <property type="component" value="Chromosome 1"/>
</dbReference>
<reference evidence="4 5" key="2">
    <citation type="journal article" date="2018" name="Plant J.">
        <title>The Physcomitrella patens chromosome-scale assembly reveals moss genome structure and evolution.</title>
        <authorList>
            <person name="Lang D."/>
            <person name="Ullrich K.K."/>
            <person name="Murat F."/>
            <person name="Fuchs J."/>
            <person name="Jenkins J."/>
            <person name="Haas F.B."/>
            <person name="Piednoel M."/>
            <person name="Gundlach H."/>
            <person name="Van Bel M."/>
            <person name="Meyberg R."/>
            <person name="Vives C."/>
            <person name="Morata J."/>
            <person name="Symeonidi A."/>
            <person name="Hiss M."/>
            <person name="Muchero W."/>
            <person name="Kamisugi Y."/>
            <person name="Saleh O."/>
            <person name="Blanc G."/>
            <person name="Decker E.L."/>
            <person name="van Gessel N."/>
            <person name="Grimwood J."/>
            <person name="Hayes R.D."/>
            <person name="Graham S.W."/>
            <person name="Gunter L.E."/>
            <person name="McDaniel S.F."/>
            <person name="Hoernstein S.N.W."/>
            <person name="Larsson A."/>
            <person name="Li F.W."/>
            <person name="Perroud P.F."/>
            <person name="Phillips J."/>
            <person name="Ranjan P."/>
            <person name="Rokshar D.S."/>
            <person name="Rothfels C.J."/>
            <person name="Schneider L."/>
            <person name="Shu S."/>
            <person name="Stevenson D.W."/>
            <person name="Thummler F."/>
            <person name="Tillich M."/>
            <person name="Villarreal Aguilar J.C."/>
            <person name="Widiez T."/>
            <person name="Wong G.K."/>
            <person name="Wymore A."/>
            <person name="Zhang Y."/>
            <person name="Zimmer A.D."/>
            <person name="Quatrano R.S."/>
            <person name="Mayer K.F.X."/>
            <person name="Goodstein D."/>
            <person name="Casacuberta J.M."/>
            <person name="Vandepoele K."/>
            <person name="Reski R."/>
            <person name="Cuming A.C."/>
            <person name="Tuskan G.A."/>
            <person name="Maumus F."/>
            <person name="Salse J."/>
            <person name="Schmutz J."/>
            <person name="Rensing S.A."/>
        </authorList>
    </citation>
    <scope>NUCLEOTIDE SEQUENCE [LARGE SCALE GENOMIC DNA]</scope>
    <source>
        <strain evidence="4 5">cv. Gransden 2004</strain>
    </source>
</reference>
<name>A0A7I4BPD4_PHYPA</name>
<dbReference type="InterPro" id="IPR000073">
    <property type="entry name" value="AB_hydrolase_1"/>
</dbReference>
<dbReference type="EnsemblPlants" id="Pp3c1_18010V3.3">
    <property type="protein sequence ID" value="Pp3c1_18010V3.3"/>
    <property type="gene ID" value="Pp3c1_18010"/>
</dbReference>
<protein>
    <recommendedName>
        <fullName evidence="3">AB hydrolase-1 domain-containing protein</fullName>
    </recommendedName>
</protein>
<reference evidence="4 5" key="1">
    <citation type="journal article" date="2008" name="Science">
        <title>The Physcomitrella genome reveals evolutionary insights into the conquest of land by plants.</title>
        <authorList>
            <person name="Rensing S."/>
            <person name="Lang D."/>
            <person name="Zimmer A."/>
            <person name="Terry A."/>
            <person name="Salamov A."/>
            <person name="Shapiro H."/>
            <person name="Nishiyama T."/>
            <person name="Perroud P.-F."/>
            <person name="Lindquist E."/>
            <person name="Kamisugi Y."/>
            <person name="Tanahashi T."/>
            <person name="Sakakibara K."/>
            <person name="Fujita T."/>
            <person name="Oishi K."/>
            <person name="Shin-I T."/>
            <person name="Kuroki Y."/>
            <person name="Toyoda A."/>
            <person name="Suzuki Y."/>
            <person name="Hashimoto A."/>
            <person name="Yamaguchi K."/>
            <person name="Sugano A."/>
            <person name="Kohara Y."/>
            <person name="Fujiyama A."/>
            <person name="Anterola A."/>
            <person name="Aoki S."/>
            <person name="Ashton N."/>
            <person name="Barbazuk W.B."/>
            <person name="Barker E."/>
            <person name="Bennetzen J."/>
            <person name="Bezanilla M."/>
            <person name="Blankenship R."/>
            <person name="Cho S.H."/>
            <person name="Dutcher S."/>
            <person name="Estelle M."/>
            <person name="Fawcett J.A."/>
            <person name="Gundlach H."/>
            <person name="Hanada K."/>
            <person name="Heyl A."/>
            <person name="Hicks K.A."/>
            <person name="Hugh J."/>
            <person name="Lohr M."/>
            <person name="Mayer K."/>
            <person name="Melkozernov A."/>
            <person name="Murata T."/>
            <person name="Nelson D."/>
            <person name="Pils B."/>
            <person name="Prigge M."/>
            <person name="Reiss B."/>
            <person name="Renner T."/>
            <person name="Rombauts S."/>
            <person name="Rushton P."/>
            <person name="Sanderfoot A."/>
            <person name="Schween G."/>
            <person name="Shiu S.-H."/>
            <person name="Stueber K."/>
            <person name="Theodoulou F.L."/>
            <person name="Tu H."/>
            <person name="Van de Peer Y."/>
            <person name="Verrier P.J."/>
            <person name="Waters E."/>
            <person name="Wood A."/>
            <person name="Yang L."/>
            <person name="Cove D."/>
            <person name="Cuming A."/>
            <person name="Hasebe M."/>
            <person name="Lucas S."/>
            <person name="Mishler D.B."/>
            <person name="Reski R."/>
            <person name="Grigoriev I."/>
            <person name="Quatrano R.S."/>
            <person name="Boore J.L."/>
        </authorList>
    </citation>
    <scope>NUCLEOTIDE SEQUENCE [LARGE SCALE GENOMIC DNA]</scope>
    <source>
        <strain evidence="4 5">cv. Gransden 2004</strain>
    </source>
</reference>
<dbReference type="InParanoid" id="A0A7I4BPD4"/>
<evidence type="ECO:0000259" key="3">
    <source>
        <dbReference type="Pfam" id="PF00561"/>
    </source>
</evidence>
<gene>
    <name evidence="4" type="primary">LOC112278686</name>
</gene>
<dbReference type="FunFam" id="3.40.50.1820:FF:000042">
    <property type="entry name" value="probable strigolactone esterase DAD2"/>
    <property type="match status" value="1"/>
</dbReference>
<dbReference type="EMBL" id="ABEU02000001">
    <property type="status" value="NOT_ANNOTATED_CDS"/>
    <property type="molecule type" value="Genomic_DNA"/>
</dbReference>
<organism evidence="4 5">
    <name type="scientific">Physcomitrium patens</name>
    <name type="common">Spreading-leaved earth moss</name>
    <name type="synonym">Physcomitrella patens</name>
    <dbReference type="NCBI Taxonomy" id="3218"/>
    <lineage>
        <taxon>Eukaryota</taxon>
        <taxon>Viridiplantae</taxon>
        <taxon>Streptophyta</taxon>
        <taxon>Embryophyta</taxon>
        <taxon>Bryophyta</taxon>
        <taxon>Bryophytina</taxon>
        <taxon>Bryopsida</taxon>
        <taxon>Funariidae</taxon>
        <taxon>Funariales</taxon>
        <taxon>Funariaceae</taxon>
        <taxon>Physcomitrium</taxon>
    </lineage>
</organism>
<sequence length="335" mass="37009">MIPQSSSLLTAHNVTIVGDGDQYVVLSHGFGSDQTVWKYLLPYLVSDYRVLLYDLMGAGSTNPKDFSFSRYSSLHAYADDLLAILDELEIESCTFVGASVSGMIGCLASIERPEVFTKLILLASSPRYLNDVGYYGGFDQKDLDQLYGDMKSNFRSWVTGFGPLAIGADLESSAVQEFSRTLYSIRPDIALNVCKTIFQSDLRSILPLVITPAFTDISYPACWLQFDSPCLNKIVTRAQKSIKSSKSDHVFFHICSARGETCILNAMMIVTVQVTVPVYVVQTRKDMAVPLQVANYMVRNLGGWTMMEVLNTGGHLPHLSDPNVVLPVLLRCLAP</sequence>
<dbReference type="Gene3D" id="3.40.50.1820">
    <property type="entry name" value="alpha/beta hydrolase"/>
    <property type="match status" value="1"/>
</dbReference>
<evidence type="ECO:0000313" key="5">
    <source>
        <dbReference type="Proteomes" id="UP000006727"/>
    </source>
</evidence>
<dbReference type="AlphaFoldDB" id="A0A7I4BPD4"/>
<dbReference type="Pfam" id="PF00561">
    <property type="entry name" value="Abhydrolase_1"/>
    <property type="match status" value="1"/>
</dbReference>
<accession>A0A7I4BPD4</accession>
<dbReference type="GO" id="GO:0016787">
    <property type="term" value="F:hydrolase activity"/>
    <property type="evidence" value="ECO:0007669"/>
    <property type="project" value="UniProtKB-KW"/>
</dbReference>
<dbReference type="InterPro" id="IPR029058">
    <property type="entry name" value="AB_hydrolase_fold"/>
</dbReference>
<dbReference type="Gramene" id="Pp3c1_18010V3.3">
    <property type="protein sequence ID" value="Pp3c1_18010V3.3"/>
    <property type="gene ID" value="Pp3c1_18010"/>
</dbReference>
<evidence type="ECO:0000313" key="4">
    <source>
        <dbReference type="EnsemblPlants" id="Pp3c1_18010V3.3"/>
    </source>
</evidence>
<dbReference type="PANTHER" id="PTHR43039">
    <property type="entry name" value="ESTERASE-RELATED"/>
    <property type="match status" value="1"/>
</dbReference>
<dbReference type="SUPFAM" id="SSF53474">
    <property type="entry name" value="alpha/beta-Hydrolases"/>
    <property type="match status" value="1"/>
</dbReference>
<keyword evidence="2" id="KW-0378">Hydrolase</keyword>